<feature type="transmembrane region" description="Helical" evidence="1">
    <location>
        <begin position="161"/>
        <end position="182"/>
    </location>
</feature>
<evidence type="ECO:0000313" key="3">
    <source>
        <dbReference type="EMBL" id="CAF1591536.1"/>
    </source>
</evidence>
<dbReference type="EMBL" id="CAJNRE010009368">
    <property type="protein sequence ID" value="CAF2081120.1"/>
    <property type="molecule type" value="Genomic_DNA"/>
</dbReference>
<dbReference type="Proteomes" id="UP000663855">
    <property type="component" value="Unassembled WGS sequence"/>
</dbReference>
<dbReference type="Proteomes" id="UP000663824">
    <property type="component" value="Unassembled WGS sequence"/>
</dbReference>
<keyword evidence="1" id="KW-0472">Membrane</keyword>
<dbReference type="EMBL" id="CAJOBI010001102">
    <property type="protein sequence ID" value="CAF3863331.1"/>
    <property type="molecule type" value="Genomic_DNA"/>
</dbReference>
<dbReference type="EMBL" id="CAJNOV010016498">
    <property type="protein sequence ID" value="CAF1591536.1"/>
    <property type="molecule type" value="Genomic_DNA"/>
</dbReference>
<evidence type="ECO:0000313" key="6">
    <source>
        <dbReference type="EMBL" id="CAF3895749.1"/>
    </source>
</evidence>
<accession>A0A815H4V2</accession>
<reference evidence="2" key="1">
    <citation type="submission" date="2021-02" db="EMBL/GenBank/DDBJ databases">
        <authorList>
            <person name="Nowell W R."/>
        </authorList>
    </citation>
    <scope>NUCLEOTIDE SEQUENCE</scope>
</reference>
<feature type="transmembrane region" description="Helical" evidence="1">
    <location>
        <begin position="240"/>
        <end position="264"/>
    </location>
</feature>
<dbReference type="OrthoDB" id="10313685at2759"/>
<evidence type="ECO:0000313" key="2">
    <source>
        <dbReference type="EMBL" id="CAF1349275.1"/>
    </source>
</evidence>
<dbReference type="EMBL" id="CAJNOW010002382">
    <property type="protein sequence ID" value="CAF1349275.1"/>
    <property type="molecule type" value="Genomic_DNA"/>
</dbReference>
<evidence type="ECO:0000313" key="8">
    <source>
        <dbReference type="Proteomes" id="UP000663834"/>
    </source>
</evidence>
<organism evidence="2 8">
    <name type="scientific">Rotaria magnacalcarata</name>
    <dbReference type="NCBI Taxonomy" id="392030"/>
    <lineage>
        <taxon>Eukaryota</taxon>
        <taxon>Metazoa</taxon>
        <taxon>Spiralia</taxon>
        <taxon>Gnathifera</taxon>
        <taxon>Rotifera</taxon>
        <taxon>Eurotatoria</taxon>
        <taxon>Bdelloidea</taxon>
        <taxon>Philodinida</taxon>
        <taxon>Philodinidae</taxon>
        <taxon>Rotaria</taxon>
    </lineage>
</organism>
<dbReference type="Proteomes" id="UP000681967">
    <property type="component" value="Unassembled WGS sequence"/>
</dbReference>
<comment type="caution">
    <text evidence="2">The sequence shown here is derived from an EMBL/GenBank/DDBJ whole genome shotgun (WGS) entry which is preliminary data.</text>
</comment>
<proteinExistence type="predicted"/>
<name>A0A815H4V2_9BILA</name>
<protein>
    <submittedName>
        <fullName evidence="2">Uncharacterized protein</fullName>
    </submittedName>
</protein>
<feature type="transmembrane region" description="Helical" evidence="1">
    <location>
        <begin position="6"/>
        <end position="25"/>
    </location>
</feature>
<evidence type="ECO:0000313" key="5">
    <source>
        <dbReference type="EMBL" id="CAF3863331.1"/>
    </source>
</evidence>
<evidence type="ECO:0000256" key="1">
    <source>
        <dbReference type="SAM" id="Phobius"/>
    </source>
</evidence>
<dbReference type="Proteomes" id="UP000676336">
    <property type="component" value="Unassembled WGS sequence"/>
</dbReference>
<feature type="transmembrane region" description="Helical" evidence="1">
    <location>
        <begin position="287"/>
        <end position="311"/>
    </location>
</feature>
<dbReference type="Proteomes" id="UP000681720">
    <property type="component" value="Unassembled WGS sequence"/>
</dbReference>
<dbReference type="Proteomes" id="UP000663834">
    <property type="component" value="Unassembled WGS sequence"/>
</dbReference>
<keyword evidence="1" id="KW-1133">Transmembrane helix</keyword>
<sequence>MLPVLIGVGIAGIIGIAVGGALRTADNIREDVHTHRDKVLAKFDRVREDATYIVNQGLHSVDNFQSFSKDVVSTAIRKVDDLRNDLRITSSQLFSRIDSTMSDLHYHRKEIIDCIDRNANNLRSDLNSSVLNIVNSIQFSVIFILLFVTCLTLCGQQNLNWNSLITLCSYVAVIGILIECVYQFSTINSLNLPIFRSFFLGILFIKFLMIINPFTTSYAIDHRGLSFDDSAETASDDITFVQIIRNILHVCFCFLIAGLAYYLIKSDLISYDEYACKYRLRPINIPLIRYACCGGIFMILIVYLTQFIWFIKTQTFMDYFVNNKSYVESNTNEYYATLVYYLLGINMRPTVYIQILYCSLHICFYLWLIKELTSVQRSSRDRWSSRKQATLCKMSYYIVTDMKLGLCLCELLLCNVKPRLVEHSTDKISYVESNTNPFYAVLLHCVLGIDAYGSSYVRISILFVGCMVSSLVTTSN</sequence>
<dbReference type="EMBL" id="CAJOBH010002221">
    <property type="protein sequence ID" value="CAF3895749.1"/>
    <property type="molecule type" value="Genomic_DNA"/>
</dbReference>
<feature type="transmembrane region" description="Helical" evidence="1">
    <location>
        <begin position="351"/>
        <end position="369"/>
    </location>
</feature>
<feature type="transmembrane region" description="Helical" evidence="1">
    <location>
        <begin position="194"/>
        <end position="220"/>
    </location>
</feature>
<evidence type="ECO:0000313" key="7">
    <source>
        <dbReference type="EMBL" id="CAF3963020.1"/>
    </source>
</evidence>
<dbReference type="AlphaFoldDB" id="A0A815H4V2"/>
<evidence type="ECO:0000313" key="4">
    <source>
        <dbReference type="EMBL" id="CAF2081120.1"/>
    </source>
</evidence>
<dbReference type="EMBL" id="CAJOBJ010003367">
    <property type="protein sequence ID" value="CAF3963020.1"/>
    <property type="molecule type" value="Genomic_DNA"/>
</dbReference>
<keyword evidence="1" id="KW-0812">Transmembrane</keyword>
<feature type="transmembrane region" description="Helical" evidence="1">
    <location>
        <begin position="130"/>
        <end position="149"/>
    </location>
</feature>
<gene>
    <name evidence="6" type="ORF">BYL167_LOCUS8203</name>
    <name evidence="3" type="ORF">CJN711_LOCUS34109</name>
    <name evidence="7" type="ORF">GIL414_LOCUS9733</name>
    <name evidence="2" type="ORF">KQP761_LOCUS7149</name>
    <name evidence="4" type="ORF">MBJ925_LOCUS18647</name>
    <name evidence="5" type="ORF">SMN809_LOCUS4668</name>
</gene>